<dbReference type="Proteomes" id="UP001433268">
    <property type="component" value="Unassembled WGS sequence"/>
</dbReference>
<evidence type="ECO:0000259" key="2">
    <source>
        <dbReference type="Pfam" id="PF06985"/>
    </source>
</evidence>
<proteinExistence type="predicted"/>
<feature type="compositionally biased region" description="Basic and acidic residues" evidence="1">
    <location>
        <begin position="1"/>
        <end position="13"/>
    </location>
</feature>
<dbReference type="InterPro" id="IPR052895">
    <property type="entry name" value="HetReg/Transcr_Mod"/>
</dbReference>
<evidence type="ECO:0000313" key="3">
    <source>
        <dbReference type="EMBL" id="KAK8080195.1"/>
    </source>
</evidence>
<dbReference type="Pfam" id="PF06985">
    <property type="entry name" value="HET"/>
    <property type="match status" value="1"/>
</dbReference>
<dbReference type="InterPro" id="IPR010730">
    <property type="entry name" value="HET"/>
</dbReference>
<dbReference type="EMBL" id="JAQQWN010000006">
    <property type="protein sequence ID" value="KAK8080195.1"/>
    <property type="molecule type" value="Genomic_DNA"/>
</dbReference>
<gene>
    <name evidence="3" type="ORF">PG997_008013</name>
</gene>
<feature type="compositionally biased region" description="Basic and acidic residues" evidence="1">
    <location>
        <begin position="139"/>
        <end position="153"/>
    </location>
</feature>
<sequence>MPEVRSRVSELRGLDPGPRAPPSLCSKAPVEVRIREVSLFEARIIKYEALSYARVGDTKRRGLGGSNKSSSVVVVGSGGQRLPVTDNCHAALVRLRRRLWTRTLWVDAVCIDQAEDEAGAKGAQPPGSAHGPDLQPRIAGRDMARSGGQKHEVAVQGHQTVVGLRKGGEVLQPE</sequence>
<feature type="domain" description="Heterokaryon incompatibility" evidence="2">
    <location>
        <begin position="47"/>
        <end position="118"/>
    </location>
</feature>
<dbReference type="PANTHER" id="PTHR24148">
    <property type="entry name" value="ANKYRIN REPEAT DOMAIN-CONTAINING PROTEIN 39 HOMOLOG-RELATED"/>
    <property type="match status" value="1"/>
</dbReference>
<dbReference type="RefSeq" id="XP_066667670.1">
    <property type="nucleotide sequence ID" value="XM_066812328.1"/>
</dbReference>
<dbReference type="GeneID" id="92045388"/>
<keyword evidence="4" id="KW-1185">Reference proteome</keyword>
<comment type="caution">
    <text evidence="3">The sequence shown here is derived from an EMBL/GenBank/DDBJ whole genome shotgun (WGS) entry which is preliminary data.</text>
</comment>
<evidence type="ECO:0000313" key="4">
    <source>
        <dbReference type="Proteomes" id="UP001433268"/>
    </source>
</evidence>
<name>A0ABR1WCK2_9PEZI</name>
<feature type="region of interest" description="Disordered" evidence="1">
    <location>
        <begin position="1"/>
        <end position="22"/>
    </location>
</feature>
<accession>A0ABR1WCK2</accession>
<reference evidence="3 4" key="1">
    <citation type="submission" date="2023-01" db="EMBL/GenBank/DDBJ databases">
        <title>Analysis of 21 Apiospora genomes using comparative genomics revels a genus with tremendous synthesis potential of carbohydrate active enzymes and secondary metabolites.</title>
        <authorList>
            <person name="Sorensen T."/>
        </authorList>
    </citation>
    <scope>NUCLEOTIDE SEQUENCE [LARGE SCALE GENOMIC DNA]</scope>
    <source>
        <strain evidence="3 4">CBS 114990</strain>
    </source>
</reference>
<organism evidence="3 4">
    <name type="scientific">Apiospora hydei</name>
    <dbReference type="NCBI Taxonomy" id="1337664"/>
    <lineage>
        <taxon>Eukaryota</taxon>
        <taxon>Fungi</taxon>
        <taxon>Dikarya</taxon>
        <taxon>Ascomycota</taxon>
        <taxon>Pezizomycotina</taxon>
        <taxon>Sordariomycetes</taxon>
        <taxon>Xylariomycetidae</taxon>
        <taxon>Amphisphaeriales</taxon>
        <taxon>Apiosporaceae</taxon>
        <taxon>Apiospora</taxon>
    </lineage>
</organism>
<evidence type="ECO:0000256" key="1">
    <source>
        <dbReference type="SAM" id="MobiDB-lite"/>
    </source>
</evidence>
<protein>
    <submittedName>
        <fullName evidence="3">HET-domain-containing protein</fullName>
    </submittedName>
</protein>
<dbReference type="PANTHER" id="PTHR24148:SF73">
    <property type="entry name" value="HET DOMAIN PROTEIN (AFU_ORTHOLOGUE AFUA_8G01020)"/>
    <property type="match status" value="1"/>
</dbReference>
<feature type="region of interest" description="Disordered" evidence="1">
    <location>
        <begin position="117"/>
        <end position="153"/>
    </location>
</feature>